<name>A0A9N9BM80_9GLOM</name>
<comment type="caution">
    <text evidence="2">The sequence shown here is derived from an EMBL/GenBank/DDBJ whole genome shotgun (WGS) entry which is preliminary data.</text>
</comment>
<reference evidence="2" key="1">
    <citation type="submission" date="2021-06" db="EMBL/GenBank/DDBJ databases">
        <authorList>
            <person name="Kallberg Y."/>
            <person name="Tangrot J."/>
            <person name="Rosling A."/>
        </authorList>
    </citation>
    <scope>NUCLEOTIDE SEQUENCE</scope>
    <source>
        <strain evidence="2">FL966</strain>
    </source>
</reference>
<evidence type="ECO:0000313" key="3">
    <source>
        <dbReference type="Proteomes" id="UP000789759"/>
    </source>
</evidence>
<feature type="compositionally biased region" description="Polar residues" evidence="1">
    <location>
        <begin position="105"/>
        <end position="164"/>
    </location>
</feature>
<feature type="compositionally biased region" description="Polar residues" evidence="1">
    <location>
        <begin position="193"/>
        <end position="211"/>
    </location>
</feature>
<protein>
    <submittedName>
        <fullName evidence="2">872_t:CDS:1</fullName>
    </submittedName>
</protein>
<evidence type="ECO:0000256" key="1">
    <source>
        <dbReference type="SAM" id="MobiDB-lite"/>
    </source>
</evidence>
<feature type="region of interest" description="Disordered" evidence="1">
    <location>
        <begin position="85"/>
        <end position="211"/>
    </location>
</feature>
<sequence length="211" mass="24198">MVPVQERRTVFMIQKLVPIEKPSEATYINISKFLKIDKPIYNSYWELLRLMITAKYEKSVSKYRKISENEKNEIIRSVIGDTEKRKMNSHLSYNSKKNNNKEVTRTPSPENHTRSITDSGTTSVSRIPLTTLQQPNANEVQDISSDYTNKASETPSKKFQNSGYSHMLRSKIHTKTQSNNPVKKATEAKTRSNDLVNETTEASNIKNNAKK</sequence>
<keyword evidence="3" id="KW-1185">Reference proteome</keyword>
<organism evidence="2 3">
    <name type="scientific">Cetraspora pellucida</name>
    <dbReference type="NCBI Taxonomy" id="1433469"/>
    <lineage>
        <taxon>Eukaryota</taxon>
        <taxon>Fungi</taxon>
        <taxon>Fungi incertae sedis</taxon>
        <taxon>Mucoromycota</taxon>
        <taxon>Glomeromycotina</taxon>
        <taxon>Glomeromycetes</taxon>
        <taxon>Diversisporales</taxon>
        <taxon>Gigasporaceae</taxon>
        <taxon>Cetraspora</taxon>
    </lineage>
</organism>
<dbReference type="EMBL" id="CAJVQA010003274">
    <property type="protein sequence ID" value="CAG8570817.1"/>
    <property type="molecule type" value="Genomic_DNA"/>
</dbReference>
<gene>
    <name evidence="2" type="ORF">CPELLU_LOCUS5644</name>
</gene>
<accession>A0A9N9BM80</accession>
<dbReference type="AlphaFoldDB" id="A0A9N9BM80"/>
<evidence type="ECO:0000313" key="2">
    <source>
        <dbReference type="EMBL" id="CAG8570817.1"/>
    </source>
</evidence>
<dbReference type="OrthoDB" id="2439154at2759"/>
<dbReference type="Proteomes" id="UP000789759">
    <property type="component" value="Unassembled WGS sequence"/>
</dbReference>
<proteinExistence type="predicted"/>